<keyword evidence="1" id="KW-0812">Transmembrane</keyword>
<dbReference type="STRING" id="1486262.TM49_13730"/>
<dbReference type="AlphaFoldDB" id="A0A0D5LT11"/>
<evidence type="ECO:0000256" key="1">
    <source>
        <dbReference type="SAM" id="Phobius"/>
    </source>
</evidence>
<proteinExistence type="predicted"/>
<keyword evidence="1" id="KW-1133">Transmembrane helix</keyword>
<evidence type="ECO:0000313" key="3">
    <source>
        <dbReference type="Proteomes" id="UP000032611"/>
    </source>
</evidence>
<keyword evidence="3" id="KW-1185">Reference proteome</keyword>
<keyword evidence="1" id="KW-0472">Membrane</keyword>
<feature type="transmembrane region" description="Helical" evidence="1">
    <location>
        <begin position="9"/>
        <end position="27"/>
    </location>
</feature>
<dbReference type="RefSeq" id="WP_045682061.1">
    <property type="nucleotide sequence ID" value="NZ_CP010803.1"/>
</dbReference>
<gene>
    <name evidence="2" type="ORF">TM49_13730</name>
</gene>
<feature type="transmembrane region" description="Helical" evidence="1">
    <location>
        <begin position="39"/>
        <end position="58"/>
    </location>
</feature>
<name>A0A0D5LT11_MAREN</name>
<sequence>MNECIWKKILGAAGVAVFAALAVPAMFGGKQDLWGRFIYDYQTLISGIAAVIAAVLTIRQMQRSDRAALTHHLETIAIQTLPYARRVAALHLKVTPIFGNITESGIFSEVPPTLTQITSVEEIDALFSWLRRTDLALGKAISCLDDKAWEEAQEAIPALLWARRQTARSTAHKLRKWLPDTAKETVSIPPSDVLATTSALFMLGTPDCYEILKYDPEPWKGFSRDLVEINADLERLRGVYKNTHI</sequence>
<dbReference type="Proteomes" id="UP000032611">
    <property type="component" value="Chromosome"/>
</dbReference>
<dbReference type="OrthoDB" id="8404829at2"/>
<evidence type="ECO:0000313" key="2">
    <source>
        <dbReference type="EMBL" id="AJY46498.1"/>
    </source>
</evidence>
<dbReference type="PATRIC" id="fig|1486262.3.peg.2834"/>
<accession>A0A0D5LT11</accession>
<organism evidence="2 3">
    <name type="scientific">Martelella endophytica</name>
    <dbReference type="NCBI Taxonomy" id="1486262"/>
    <lineage>
        <taxon>Bacteria</taxon>
        <taxon>Pseudomonadati</taxon>
        <taxon>Pseudomonadota</taxon>
        <taxon>Alphaproteobacteria</taxon>
        <taxon>Hyphomicrobiales</taxon>
        <taxon>Aurantimonadaceae</taxon>
        <taxon>Martelella</taxon>
    </lineage>
</organism>
<reference evidence="2 3" key="1">
    <citation type="journal article" date="2015" name="Genome Announc.">
        <title>Complete genome sequence of Martelella endophytica YC6887, which has antifungal activity associated with a halophyte.</title>
        <authorList>
            <person name="Khan A."/>
            <person name="Khan H."/>
            <person name="Chung E.J."/>
            <person name="Hossain M.T."/>
            <person name="Chung Y.R."/>
        </authorList>
    </citation>
    <scope>NUCLEOTIDE SEQUENCE [LARGE SCALE GENOMIC DNA]</scope>
    <source>
        <strain evidence="2">YC6887</strain>
    </source>
</reference>
<dbReference type="EMBL" id="CP010803">
    <property type="protein sequence ID" value="AJY46498.1"/>
    <property type="molecule type" value="Genomic_DNA"/>
</dbReference>
<dbReference type="KEGG" id="mey:TM49_13730"/>
<protein>
    <submittedName>
        <fullName evidence="2">Uncharacterized protein</fullName>
    </submittedName>
</protein>
<dbReference type="HOGENOM" id="CLU_1132525_0_0_5"/>